<feature type="compositionally biased region" description="Low complexity" evidence="1">
    <location>
        <begin position="8"/>
        <end position="19"/>
    </location>
</feature>
<dbReference type="EMBL" id="CP015453">
    <property type="protein sequence ID" value="AWH96757.1"/>
    <property type="molecule type" value="Genomic_DNA"/>
</dbReference>
<feature type="region of interest" description="Disordered" evidence="1">
    <location>
        <begin position="64"/>
        <end position="101"/>
    </location>
</feature>
<dbReference type="KEGG" id="dpc:A6048_16125"/>
<protein>
    <recommendedName>
        <fullName evidence="2">DUF732 domain-containing protein</fullName>
    </recommendedName>
</protein>
<evidence type="ECO:0000256" key="1">
    <source>
        <dbReference type="SAM" id="MobiDB-lite"/>
    </source>
</evidence>
<dbReference type="InterPro" id="IPR007969">
    <property type="entry name" value="DUF732"/>
</dbReference>
<evidence type="ECO:0000313" key="3">
    <source>
        <dbReference type="EMBL" id="AWH96757.1"/>
    </source>
</evidence>
<proteinExistence type="predicted"/>
<dbReference type="RefSeq" id="WP_107746877.1">
    <property type="nucleotide sequence ID" value="NZ_CP015453.1"/>
</dbReference>
<evidence type="ECO:0000259" key="2">
    <source>
        <dbReference type="Pfam" id="PF05305"/>
    </source>
</evidence>
<feature type="compositionally biased region" description="Basic and acidic residues" evidence="1">
    <location>
        <begin position="89"/>
        <end position="101"/>
    </location>
</feature>
<dbReference type="AlphaFoldDB" id="A0AAD0JRY9"/>
<evidence type="ECO:0000313" key="4">
    <source>
        <dbReference type="Proteomes" id="UP000244903"/>
    </source>
</evidence>
<organism evidence="3 4">
    <name type="scientific">Dietzia psychralcaliphila</name>
    <dbReference type="NCBI Taxonomy" id="139021"/>
    <lineage>
        <taxon>Bacteria</taxon>
        <taxon>Bacillati</taxon>
        <taxon>Actinomycetota</taxon>
        <taxon>Actinomycetes</taxon>
        <taxon>Mycobacteriales</taxon>
        <taxon>Dietziaceae</taxon>
        <taxon>Dietzia</taxon>
    </lineage>
</organism>
<reference evidence="3 4" key="1">
    <citation type="submission" date="2016-04" db="EMBL/GenBank/DDBJ databases">
        <title>Complete genome sequence of the haloalkaliphilic hydrocarbon-degrading bacterium Dietzia psychralcaliphila ILA-1T, isolated from a drain of a fish product-processing plant.</title>
        <authorList>
            <person name="Zhao J."/>
            <person name="Hu B."/>
            <person name="Geng S."/>
            <person name="Nie Y."/>
            <person name="Tang Y."/>
        </authorList>
    </citation>
    <scope>NUCLEOTIDE SEQUENCE [LARGE SCALE GENOMIC DNA]</scope>
    <source>
        <strain evidence="3 4">ILA-1</strain>
    </source>
</reference>
<name>A0AAD0JRY9_9ACTN</name>
<accession>A0AAD0JRY9</accession>
<dbReference type="Proteomes" id="UP000244903">
    <property type="component" value="Chromosome"/>
</dbReference>
<dbReference type="Pfam" id="PF05305">
    <property type="entry name" value="DUF732"/>
    <property type="match status" value="1"/>
</dbReference>
<feature type="compositionally biased region" description="Low complexity" evidence="1">
    <location>
        <begin position="66"/>
        <end position="82"/>
    </location>
</feature>
<keyword evidence="4" id="KW-1185">Reference proteome</keyword>
<feature type="domain" description="DUF732" evidence="2">
    <location>
        <begin position="101"/>
        <end position="171"/>
    </location>
</feature>
<feature type="region of interest" description="Disordered" evidence="1">
    <location>
        <begin position="1"/>
        <end position="24"/>
    </location>
</feature>
<sequence length="180" mass="18223">MTARAHRAAQATRRTPATRPGRRRAVAAASGFAALALVLGACGEEGTAEDAVGDATSAVGSVAAEATSAVGDATDGDGATTGEQPAPDRTGENGGDDRAPDEQFLSEIRTVGVDAEDEQAYLTRGRDACASLDGDMGYVDVVRQYNDAHPDAPVTEAPVVVAAAVRAFCSQHLPQVGQGG</sequence>
<gene>
    <name evidence="3" type="ORF">A6048_16125</name>
</gene>